<dbReference type="Gene3D" id="2.60.40.420">
    <property type="entry name" value="Cupredoxins - blue copper proteins"/>
    <property type="match status" value="3"/>
</dbReference>
<dbReference type="RefSeq" id="WP_073354414.1">
    <property type="nucleotide sequence ID" value="NZ_FQUZ01000004.1"/>
</dbReference>
<comment type="subcellular location">
    <subcellularLocation>
        <location evidence="1">Periplasm</location>
    </subcellularLocation>
</comment>
<dbReference type="GO" id="GO:0016491">
    <property type="term" value="F:oxidoreductase activity"/>
    <property type="evidence" value="ECO:0007669"/>
    <property type="project" value="UniProtKB-KW"/>
</dbReference>
<dbReference type="PANTHER" id="PTHR48267:SF1">
    <property type="entry name" value="BILIRUBIN OXIDASE"/>
    <property type="match status" value="1"/>
</dbReference>
<dbReference type="PANTHER" id="PTHR48267">
    <property type="entry name" value="CUPREDOXIN SUPERFAMILY PROTEIN"/>
    <property type="match status" value="1"/>
</dbReference>
<evidence type="ECO:0000313" key="6">
    <source>
        <dbReference type="EMBL" id="SHE58687.1"/>
    </source>
</evidence>
<dbReference type="InterPro" id="IPR011706">
    <property type="entry name" value="Cu-oxidase_C"/>
</dbReference>
<dbReference type="GO" id="GO:0042597">
    <property type="term" value="C:periplasmic space"/>
    <property type="evidence" value="ECO:0007669"/>
    <property type="project" value="UniProtKB-SubCell"/>
</dbReference>
<gene>
    <name evidence="6" type="ORF">SAMN02745117_00538</name>
</gene>
<feature type="domain" description="Plastocyanin-like" evidence="5">
    <location>
        <begin position="59"/>
        <end position="173"/>
    </location>
</feature>
<dbReference type="OrthoDB" id="9757546at2"/>
<evidence type="ECO:0000259" key="4">
    <source>
        <dbReference type="Pfam" id="PF07731"/>
    </source>
</evidence>
<dbReference type="InterPro" id="IPR008972">
    <property type="entry name" value="Cupredoxin"/>
</dbReference>
<dbReference type="InterPro" id="IPR045087">
    <property type="entry name" value="Cu-oxidase_fam"/>
</dbReference>
<dbReference type="EMBL" id="FQUZ01000004">
    <property type="protein sequence ID" value="SHE58687.1"/>
    <property type="molecule type" value="Genomic_DNA"/>
</dbReference>
<dbReference type="InterPro" id="IPR011707">
    <property type="entry name" value="Cu-oxidase-like_N"/>
</dbReference>
<reference evidence="6 7" key="1">
    <citation type="submission" date="2016-11" db="EMBL/GenBank/DDBJ databases">
        <authorList>
            <person name="Jaros S."/>
            <person name="Januszkiewicz K."/>
            <person name="Wedrychowicz H."/>
        </authorList>
    </citation>
    <scope>NUCLEOTIDE SEQUENCE [LARGE SCALE GENOMIC DNA]</scope>
    <source>
        <strain evidence="6 7">DSM 16112</strain>
    </source>
</reference>
<dbReference type="SUPFAM" id="SSF49503">
    <property type="entry name" value="Cupredoxins"/>
    <property type="match status" value="3"/>
</dbReference>
<name>A0A1M4UPW2_9BURK</name>
<dbReference type="PROSITE" id="PS00080">
    <property type="entry name" value="MULTICOPPER_OXIDASE2"/>
    <property type="match status" value="1"/>
</dbReference>
<keyword evidence="3" id="KW-0560">Oxidoreductase</keyword>
<dbReference type="Pfam" id="PF07731">
    <property type="entry name" value="Cu-oxidase_2"/>
    <property type="match status" value="1"/>
</dbReference>
<evidence type="ECO:0000259" key="5">
    <source>
        <dbReference type="Pfam" id="PF07732"/>
    </source>
</evidence>
<keyword evidence="2" id="KW-0479">Metal-binding</keyword>
<keyword evidence="7" id="KW-1185">Reference proteome</keyword>
<evidence type="ECO:0000256" key="3">
    <source>
        <dbReference type="ARBA" id="ARBA00023002"/>
    </source>
</evidence>
<dbReference type="Pfam" id="PF07732">
    <property type="entry name" value="Cu-oxidase_3"/>
    <property type="match status" value="1"/>
</dbReference>
<dbReference type="AlphaFoldDB" id="A0A1M4UPW2"/>
<protein>
    <submittedName>
        <fullName evidence="6">Blue copper oxidase</fullName>
    </submittedName>
</protein>
<accession>A0A1M4UPW2</accession>
<dbReference type="GO" id="GO:0005507">
    <property type="term" value="F:copper ion binding"/>
    <property type="evidence" value="ECO:0007669"/>
    <property type="project" value="InterPro"/>
</dbReference>
<dbReference type="STRING" id="1122156.SAMN02745117_00538"/>
<evidence type="ECO:0000313" key="7">
    <source>
        <dbReference type="Proteomes" id="UP000184327"/>
    </source>
</evidence>
<feature type="domain" description="Plastocyanin-like" evidence="4">
    <location>
        <begin position="412"/>
        <end position="526"/>
    </location>
</feature>
<evidence type="ECO:0000256" key="2">
    <source>
        <dbReference type="ARBA" id="ARBA00022723"/>
    </source>
</evidence>
<dbReference type="Proteomes" id="UP000184327">
    <property type="component" value="Unassembled WGS sequence"/>
</dbReference>
<evidence type="ECO:0000256" key="1">
    <source>
        <dbReference type="ARBA" id="ARBA00004418"/>
    </source>
</evidence>
<dbReference type="InterPro" id="IPR002355">
    <property type="entry name" value="Cu_oxidase_Cu_BS"/>
</dbReference>
<organism evidence="6 7">
    <name type="scientific">Lampropedia hyalina DSM 16112</name>
    <dbReference type="NCBI Taxonomy" id="1122156"/>
    <lineage>
        <taxon>Bacteria</taxon>
        <taxon>Pseudomonadati</taxon>
        <taxon>Pseudomonadota</taxon>
        <taxon>Betaproteobacteria</taxon>
        <taxon>Burkholderiales</taxon>
        <taxon>Comamonadaceae</taxon>
        <taxon>Lampropedia</taxon>
    </lineage>
</organism>
<sequence length="528" mass="57745">MKRRDLLKYTATLSMATGGALLLKACGGKNDDENLPASTLPIPDLVRADAVSAITLKLQKGRYEFLPGKPTDTFGVNGALLGPALLVRNGGQFNVRVENGLDEDSVLHWHGLLVDGGSDGGPASAVGAGGSYAVNAPVSQPAATLWYHAHPHGRTGYQTARGIGGLLIVEDEASQSLGLPSTWGEDDLPIVMQDKYLNDDGQIVYKLNHNVVGLGWFGQHLFVNGVQQPVHYAPRGWVRLRLLNACNARALRLKLGTGSPFHVIASDGGFLPGPVTVTELDMVPGERYEILVDGSSGQPFDLVMAPFRQQWGAYTAPFDVDYKVLTIHPSRPAKNRMMPAVLTELADAVPPEGIRHRRIEFELMGHFPLDPDPTGPLFNQDDFPFSYAINDEDSVFDDHTTMHINQVTVDDAPMESFAIDKASFHVPRHSTEKWTITLRTGDTYPHPFHVHGTQFRVLRINGAQPPQHMRGWKDTINISGAANVRAEPGQVDVLVRFDHEAVLPHPYMVHCHNLEHEDGGMMLGFTAS</sequence>
<proteinExistence type="predicted"/>